<reference evidence="1" key="1">
    <citation type="journal article" date="2021" name="New Phytol.">
        <title>Evolutionary innovations through gain and loss of genes in the ectomycorrhizal Boletales.</title>
        <authorList>
            <person name="Wu G."/>
            <person name="Miyauchi S."/>
            <person name="Morin E."/>
            <person name="Kuo A."/>
            <person name="Drula E."/>
            <person name="Varga T."/>
            <person name="Kohler A."/>
            <person name="Feng B."/>
            <person name="Cao Y."/>
            <person name="Lipzen A."/>
            <person name="Daum C."/>
            <person name="Hundley H."/>
            <person name="Pangilinan J."/>
            <person name="Johnson J."/>
            <person name="Barry K."/>
            <person name="LaButti K."/>
            <person name="Ng V."/>
            <person name="Ahrendt S."/>
            <person name="Min B."/>
            <person name="Choi I.G."/>
            <person name="Park H."/>
            <person name="Plett J.M."/>
            <person name="Magnuson J."/>
            <person name="Spatafora J.W."/>
            <person name="Nagy L.G."/>
            <person name="Henrissat B."/>
            <person name="Grigoriev I.V."/>
            <person name="Yang Z.L."/>
            <person name="Xu J."/>
            <person name="Martin F.M."/>
        </authorList>
    </citation>
    <scope>NUCLEOTIDE SEQUENCE</scope>
    <source>
        <strain evidence="1">KUC20120723A-06</strain>
    </source>
</reference>
<dbReference type="Proteomes" id="UP000790709">
    <property type="component" value="Unassembled WGS sequence"/>
</dbReference>
<keyword evidence="2" id="KW-1185">Reference proteome</keyword>
<gene>
    <name evidence="1" type="ORF">BV22DRAFT_1103269</name>
</gene>
<evidence type="ECO:0000313" key="1">
    <source>
        <dbReference type="EMBL" id="KAH7928077.1"/>
    </source>
</evidence>
<accession>A0ACB8BRN3</accession>
<sequence>MALEQAIHVDCEPKEDSQLAADASISRQRNTPLPKLQLFVLLYVQLAEPITSTVIYPFVNQLVRETGITGGDERKTGYFAGLIESLFYATEAVTVLQWGRASDNIGRKPIILVGLFGLALSMMSFGVSKQFWAVVLSRCIEGALNGNVGVVKSTMAEITDPSNMAQGFAFLPMIWSVGATLGPIIGGILARPADTWPRTFKEFPFFRKYPYFLPCLVTACVSLSAFVLTLCCLKESANSSEVDKNQTSSRALNRRRKNNATSVPQARTGHLATSAEANLTNSPETELGVSSPAYTGEKPSSSLRALLVPRVVVPIINYAFLAFIDQCLVVLQPLMYSTSLQLGGLSFSSFTIGIILGVWGVINGIIQIVAFPKLLQRFGPRKLYTVAFGCYLVTIAAFPLMGFLAKRKGRIDASVWAVLILQLAAYLAAYNGYGCIFIFINDGAPSREALGATNGLAQTTASVMRAIAPSVASPLFSLSLEKNIANGTAVYWILCAIILAGPGASIRSVATHWELGSGGTVAYLL</sequence>
<evidence type="ECO:0000313" key="2">
    <source>
        <dbReference type="Proteomes" id="UP000790709"/>
    </source>
</evidence>
<proteinExistence type="predicted"/>
<protein>
    <submittedName>
        <fullName evidence="1">MFS general substrate transporter</fullName>
    </submittedName>
</protein>
<name>A0ACB8BRN3_9AGAM</name>
<organism evidence="1 2">
    <name type="scientific">Leucogyrophana mollusca</name>
    <dbReference type="NCBI Taxonomy" id="85980"/>
    <lineage>
        <taxon>Eukaryota</taxon>
        <taxon>Fungi</taxon>
        <taxon>Dikarya</taxon>
        <taxon>Basidiomycota</taxon>
        <taxon>Agaricomycotina</taxon>
        <taxon>Agaricomycetes</taxon>
        <taxon>Agaricomycetidae</taxon>
        <taxon>Boletales</taxon>
        <taxon>Boletales incertae sedis</taxon>
        <taxon>Leucogyrophana</taxon>
    </lineage>
</organism>
<comment type="caution">
    <text evidence="1">The sequence shown here is derived from an EMBL/GenBank/DDBJ whole genome shotgun (WGS) entry which is preliminary data.</text>
</comment>
<dbReference type="EMBL" id="MU266357">
    <property type="protein sequence ID" value="KAH7928077.1"/>
    <property type="molecule type" value="Genomic_DNA"/>
</dbReference>